<protein>
    <submittedName>
        <fullName evidence="3">Transposase DDE domain protein</fullName>
    </submittedName>
</protein>
<evidence type="ECO:0000313" key="4">
    <source>
        <dbReference type="Proteomes" id="UP000236311"/>
    </source>
</evidence>
<keyword evidence="4" id="KW-1185">Reference proteome</keyword>
<keyword evidence="1" id="KW-0812">Transmembrane</keyword>
<keyword evidence="1" id="KW-0472">Membrane</keyword>
<evidence type="ECO:0000259" key="2">
    <source>
        <dbReference type="Pfam" id="PF01609"/>
    </source>
</evidence>
<dbReference type="GO" id="GO:0006313">
    <property type="term" value="P:DNA transposition"/>
    <property type="evidence" value="ECO:0007669"/>
    <property type="project" value="InterPro"/>
</dbReference>
<name>A0A2K4ZCH7_9FIRM</name>
<dbReference type="PANTHER" id="PTHR30007">
    <property type="entry name" value="PHP DOMAIN PROTEIN"/>
    <property type="match status" value="1"/>
</dbReference>
<dbReference type="AlphaFoldDB" id="A0A2K4ZCH7"/>
<keyword evidence="1" id="KW-1133">Transmembrane helix</keyword>
<feature type="domain" description="Transposase IS4-like" evidence="2">
    <location>
        <begin position="9"/>
        <end position="73"/>
    </location>
</feature>
<dbReference type="Pfam" id="PF01609">
    <property type="entry name" value="DDE_Tnp_1"/>
    <property type="match status" value="1"/>
</dbReference>
<gene>
    <name evidence="3" type="ORF">AMURIS_00877</name>
</gene>
<dbReference type="Proteomes" id="UP000236311">
    <property type="component" value="Unassembled WGS sequence"/>
</dbReference>
<dbReference type="InterPro" id="IPR002559">
    <property type="entry name" value="Transposase_11"/>
</dbReference>
<sequence length="124" mass="14827">MNFHWMPHPVYLMLSEGQRNDINFAIPVLEHVNIEGSNILADRGYDSYKLIDYIYENGGETTIPSKKGAKFERHCDWWLYKERHLVEKYFLKLKGFRRIATRYDKLAFTYMGFVCLVSILIWLK</sequence>
<dbReference type="EMBL" id="OFSM01000004">
    <property type="protein sequence ID" value="SOY28170.1"/>
    <property type="molecule type" value="Genomic_DNA"/>
</dbReference>
<evidence type="ECO:0000256" key="1">
    <source>
        <dbReference type="SAM" id="Phobius"/>
    </source>
</evidence>
<evidence type="ECO:0000313" key="3">
    <source>
        <dbReference type="EMBL" id="SOY28170.1"/>
    </source>
</evidence>
<feature type="transmembrane region" description="Helical" evidence="1">
    <location>
        <begin position="106"/>
        <end position="123"/>
    </location>
</feature>
<dbReference type="RefSeq" id="WP_242982295.1">
    <property type="nucleotide sequence ID" value="NZ_JANJZD010000004.1"/>
</dbReference>
<accession>A0A2K4ZCH7</accession>
<reference evidence="3 4" key="1">
    <citation type="submission" date="2018-01" db="EMBL/GenBank/DDBJ databases">
        <authorList>
            <person name="Gaut B.S."/>
            <person name="Morton B.R."/>
            <person name="Clegg M.T."/>
            <person name="Duvall M.R."/>
        </authorList>
    </citation>
    <scope>NUCLEOTIDE SEQUENCE [LARGE SCALE GENOMIC DNA]</scope>
    <source>
        <strain evidence="3">GP69</strain>
    </source>
</reference>
<dbReference type="GO" id="GO:0004803">
    <property type="term" value="F:transposase activity"/>
    <property type="evidence" value="ECO:0007669"/>
    <property type="project" value="InterPro"/>
</dbReference>
<dbReference type="PANTHER" id="PTHR30007:SF1">
    <property type="entry name" value="BLR1914 PROTEIN"/>
    <property type="match status" value="1"/>
</dbReference>
<dbReference type="GO" id="GO:0003677">
    <property type="term" value="F:DNA binding"/>
    <property type="evidence" value="ECO:0007669"/>
    <property type="project" value="InterPro"/>
</dbReference>
<organism evidence="3 4">
    <name type="scientific">Acetatifactor muris</name>
    <dbReference type="NCBI Taxonomy" id="879566"/>
    <lineage>
        <taxon>Bacteria</taxon>
        <taxon>Bacillati</taxon>
        <taxon>Bacillota</taxon>
        <taxon>Clostridia</taxon>
        <taxon>Lachnospirales</taxon>
        <taxon>Lachnospiraceae</taxon>
        <taxon>Acetatifactor</taxon>
    </lineage>
</organism>
<proteinExistence type="predicted"/>